<evidence type="ECO:0000313" key="16">
    <source>
        <dbReference type="EMBL" id="KAL1841909.1"/>
    </source>
</evidence>
<keyword evidence="10" id="KW-0865">Zymogen</keyword>
<name>A0ABR3VJD7_HUMIN</name>
<keyword evidence="15" id="KW-1133">Transmembrane helix</keyword>
<dbReference type="EMBL" id="JAZGSY010000060">
    <property type="protein sequence ID" value="KAL1841909.1"/>
    <property type="molecule type" value="Genomic_DNA"/>
</dbReference>
<feature type="transmembrane region" description="Helical" evidence="15">
    <location>
        <begin position="544"/>
        <end position="571"/>
    </location>
</feature>
<dbReference type="PROSITE" id="PS01336">
    <property type="entry name" value="ADOMETDC"/>
    <property type="match status" value="1"/>
</dbReference>
<comment type="caution">
    <text evidence="16">The sequence shown here is derived from an EMBL/GenBank/DDBJ whole genome shotgun (WGS) entry which is preliminary data.</text>
</comment>
<sequence length="1049" mass="111383">MLHREIPDNCTFSPAPGSLQLTINHDVAAELDSTNAFEGPEKLLEVWFAKSPNALPSTARENGLKAVSPSTWEGMLDLVNCKVLSIVKSDHVDAYLLSESSMFVFPHKIILKTCGTTTLLLGLRRLLRIAAVDAGFPFHNAASLEDVHVAATPYRVFYSRKNFLFPHRQQGPHSSWKEEVKFLDDTFENGSAYLVGRMNADHWYLYMTSPASATLTPPLTPRSSHPGSPARSPKIPTGIVTASSARGDGDTDETLEILMMDLDPELAKQFYLEQASAVASERVPAQAEEARRAAHDSLGDIDATVDVFANCGESDLAGGSAAGGEMTATEVQTTEGHALGTVVSETCGLAKVYPTSEYPDARIDAYLFTPCGYSANGVVPAPNASPDDKGNKPAHYWTVHVTPEPICSYASFETNVPSGQNGRQTSDIIEHVVNIFKPGRFTVTFFETKNKQADDAQGVHPAAHGSGVNKRMDGVKGYRRMDRIVHEFDDYYLVFRYFEREGWVGDNLNCIFCIWLLYEMASSASFTASQTESQSSRGPHVTQWLPQLVLGALLSVCAASVIGLALSAVAFSRPEELSKRGHGIAQSFVMFASMTSLFYIPIHLLACRKGESLYLSTNIPSFRHELHAWANMAVQITVAMWATAIIPVAVGIHRGPDTRSTVYLKVDMFACATGLVFSGVVLVVHRFAHRPFTLPWLSPPVFEEEEGTTRDFDSLKFKEKSPPPSSEGESTASSSPRGIRSINPPSTTASITGGGTTASRSSSSSARGLRARTCSKMARQRRYVWDGYTSAPIPIAAVPVHVAMPAPVQQQGRPRTGSSSGESTFDAGSTAGSSSTNGTALTSACSSTADLAEVKSVGAGGGDEKKLPVEGRLVSSQSGPQLFFAAAAAAKGSSAPSSSGPGSTAGSVGSSSGLSDPEPVRKKPRLMGRVAVGPMVSPGRVGPRESGGKAVSPPVRQAGVGESPLMIRFWRKTAAQAPAPGPVPGVGKGSGCEDGSEDEPGGSGAGAGETAKGSPGDGDPAPVPAPQRMYWVPGAWLPQGMFGEGGEEY</sequence>
<keyword evidence="5" id="KW-0949">S-adenosyl-L-methionine</keyword>
<dbReference type="PANTHER" id="PTHR11570:SF0">
    <property type="entry name" value="S-ADENOSYLMETHIONINE DECARBOXYLASE PROENZYME"/>
    <property type="match status" value="1"/>
</dbReference>
<comment type="similarity">
    <text evidence="3">Belongs to the eukaryotic AdoMetDC family.</text>
</comment>
<dbReference type="Pfam" id="PF01536">
    <property type="entry name" value="SAM_decarbox"/>
    <property type="match status" value="1"/>
</dbReference>
<dbReference type="InterPro" id="IPR001985">
    <property type="entry name" value="S-AdoMet_decarboxylase_euk"/>
</dbReference>
<feature type="compositionally biased region" description="Low complexity" evidence="14">
    <location>
        <begin position="726"/>
        <end position="736"/>
    </location>
</feature>
<feature type="compositionally biased region" description="Low complexity" evidence="14">
    <location>
        <begin position="1008"/>
        <end position="1020"/>
    </location>
</feature>
<feature type="transmembrane region" description="Helical" evidence="15">
    <location>
        <begin position="583"/>
        <end position="606"/>
    </location>
</feature>
<keyword evidence="7" id="KW-0068">Autocatalytic cleavage</keyword>
<feature type="transmembrane region" description="Helical" evidence="15">
    <location>
        <begin position="626"/>
        <end position="650"/>
    </location>
</feature>
<feature type="compositionally biased region" description="Basic and acidic residues" evidence="14">
    <location>
        <begin position="707"/>
        <end position="721"/>
    </location>
</feature>
<dbReference type="EC" id="4.1.1.50" evidence="4"/>
<dbReference type="InterPro" id="IPR018166">
    <property type="entry name" value="S-AdoMet_deCO2ase_CS"/>
</dbReference>
<evidence type="ECO:0000256" key="9">
    <source>
        <dbReference type="ARBA" id="ARBA00023115"/>
    </source>
</evidence>
<feature type="region of interest" description="Disordered" evidence="14">
    <location>
        <begin position="216"/>
        <end position="248"/>
    </location>
</feature>
<keyword evidence="9" id="KW-0620">Polyamine biosynthesis</keyword>
<keyword evidence="17" id="KW-1185">Reference proteome</keyword>
<dbReference type="InterPro" id="IPR016067">
    <property type="entry name" value="S-AdoMet_deCO2ase_core"/>
</dbReference>
<accession>A0ABR3VJD7</accession>
<keyword evidence="6" id="KW-0210">Decarboxylase</keyword>
<dbReference type="PANTHER" id="PTHR11570">
    <property type="entry name" value="S-ADENOSYLMETHIONINE DECARBOXYLASE"/>
    <property type="match status" value="1"/>
</dbReference>
<evidence type="ECO:0000313" key="17">
    <source>
        <dbReference type="Proteomes" id="UP001583172"/>
    </source>
</evidence>
<dbReference type="SUPFAM" id="SSF56276">
    <property type="entry name" value="S-adenosylmethionine decarboxylase"/>
    <property type="match status" value="1"/>
</dbReference>
<dbReference type="InterPro" id="IPR048283">
    <property type="entry name" value="AdoMetDC-like"/>
</dbReference>
<reference evidence="16 17" key="1">
    <citation type="journal article" date="2024" name="Commun. Biol.">
        <title>Comparative genomic analysis of thermophilic fungi reveals convergent evolutionary adaptations and gene losses.</title>
        <authorList>
            <person name="Steindorff A.S."/>
            <person name="Aguilar-Pontes M.V."/>
            <person name="Robinson A.J."/>
            <person name="Andreopoulos B."/>
            <person name="LaButti K."/>
            <person name="Kuo A."/>
            <person name="Mondo S."/>
            <person name="Riley R."/>
            <person name="Otillar R."/>
            <person name="Haridas S."/>
            <person name="Lipzen A."/>
            <person name="Grimwood J."/>
            <person name="Schmutz J."/>
            <person name="Clum A."/>
            <person name="Reid I.D."/>
            <person name="Moisan M.C."/>
            <person name="Butler G."/>
            <person name="Nguyen T.T.M."/>
            <person name="Dewar K."/>
            <person name="Conant G."/>
            <person name="Drula E."/>
            <person name="Henrissat B."/>
            <person name="Hansel C."/>
            <person name="Singer S."/>
            <person name="Hutchinson M.I."/>
            <person name="de Vries R.P."/>
            <person name="Natvig D.O."/>
            <person name="Powell A.J."/>
            <person name="Tsang A."/>
            <person name="Grigoriev I.V."/>
        </authorList>
    </citation>
    <scope>NUCLEOTIDE SEQUENCE [LARGE SCALE GENOMIC DNA]</scope>
    <source>
        <strain evidence="16 17">CBS 620.91</strain>
    </source>
</reference>
<protein>
    <recommendedName>
        <fullName evidence="4">adenosylmethionine decarboxylase</fullName>
        <ecNumber evidence="4">4.1.1.50</ecNumber>
    </recommendedName>
</protein>
<evidence type="ECO:0000256" key="13">
    <source>
        <dbReference type="ARBA" id="ARBA00023317"/>
    </source>
</evidence>
<keyword evidence="8" id="KW-0745">Spermidine biosynthesis</keyword>
<dbReference type="Gene3D" id="3.60.90.10">
    <property type="entry name" value="S-adenosylmethionine decarboxylase"/>
    <property type="match status" value="2"/>
</dbReference>
<feature type="compositionally biased region" description="Low complexity" evidence="14">
    <location>
        <begin position="746"/>
        <end position="772"/>
    </location>
</feature>
<evidence type="ECO:0000256" key="4">
    <source>
        <dbReference type="ARBA" id="ARBA00012357"/>
    </source>
</evidence>
<organism evidence="16 17">
    <name type="scientific">Humicola insolens</name>
    <name type="common">Soft-rot fungus</name>
    <dbReference type="NCBI Taxonomy" id="85995"/>
    <lineage>
        <taxon>Eukaryota</taxon>
        <taxon>Fungi</taxon>
        <taxon>Dikarya</taxon>
        <taxon>Ascomycota</taxon>
        <taxon>Pezizomycotina</taxon>
        <taxon>Sordariomycetes</taxon>
        <taxon>Sordariomycetidae</taxon>
        <taxon>Sordariales</taxon>
        <taxon>Chaetomiaceae</taxon>
        <taxon>Mycothermus</taxon>
    </lineage>
</organism>
<feature type="compositionally biased region" description="Low complexity" evidence="14">
    <location>
        <begin position="892"/>
        <end position="915"/>
    </location>
</feature>
<evidence type="ECO:0000256" key="15">
    <source>
        <dbReference type="SAM" id="Phobius"/>
    </source>
</evidence>
<evidence type="ECO:0000256" key="8">
    <source>
        <dbReference type="ARBA" id="ARBA00023066"/>
    </source>
</evidence>
<evidence type="ECO:0000256" key="10">
    <source>
        <dbReference type="ARBA" id="ARBA00023145"/>
    </source>
</evidence>
<evidence type="ECO:0000256" key="7">
    <source>
        <dbReference type="ARBA" id="ARBA00022813"/>
    </source>
</evidence>
<evidence type="ECO:0000256" key="2">
    <source>
        <dbReference type="ARBA" id="ARBA00004911"/>
    </source>
</evidence>
<keyword evidence="15" id="KW-0812">Transmembrane</keyword>
<feature type="region of interest" description="Disordered" evidence="14">
    <location>
        <begin position="975"/>
        <end position="1028"/>
    </location>
</feature>
<evidence type="ECO:0000256" key="11">
    <source>
        <dbReference type="ARBA" id="ARBA00023239"/>
    </source>
</evidence>
<feature type="region of interest" description="Disordered" evidence="14">
    <location>
        <begin position="707"/>
        <end position="773"/>
    </location>
</feature>
<dbReference type="NCBIfam" id="TIGR00535">
    <property type="entry name" value="SAM_DCase"/>
    <property type="match status" value="1"/>
</dbReference>
<keyword evidence="12" id="KW-0704">Schiff base</keyword>
<evidence type="ECO:0000256" key="5">
    <source>
        <dbReference type="ARBA" id="ARBA00022691"/>
    </source>
</evidence>
<feature type="compositionally biased region" description="Polar residues" evidence="14">
    <location>
        <begin position="809"/>
        <end position="823"/>
    </location>
</feature>
<evidence type="ECO:0000256" key="1">
    <source>
        <dbReference type="ARBA" id="ARBA00001928"/>
    </source>
</evidence>
<gene>
    <name evidence="16" type="ORF">VTJ49DRAFT_6431</name>
</gene>
<evidence type="ECO:0000256" key="12">
    <source>
        <dbReference type="ARBA" id="ARBA00023270"/>
    </source>
</evidence>
<keyword evidence="15" id="KW-0472">Membrane</keyword>
<feature type="transmembrane region" description="Helical" evidence="15">
    <location>
        <begin position="662"/>
        <end position="684"/>
    </location>
</feature>
<dbReference type="Proteomes" id="UP001583172">
    <property type="component" value="Unassembled WGS sequence"/>
</dbReference>
<keyword evidence="13" id="KW-0670">Pyruvate</keyword>
<keyword evidence="11" id="KW-0456">Lyase</keyword>
<evidence type="ECO:0000256" key="6">
    <source>
        <dbReference type="ARBA" id="ARBA00022793"/>
    </source>
</evidence>
<comment type="pathway">
    <text evidence="2">Amine and polyamine biosynthesis; S-adenosylmethioninamine biosynthesis; S-adenosylmethioninamine from S-adenosyl-L-methionine: step 1/1.</text>
</comment>
<feature type="compositionally biased region" description="Low complexity" evidence="14">
    <location>
        <begin position="827"/>
        <end position="842"/>
    </location>
</feature>
<evidence type="ECO:0000256" key="14">
    <source>
        <dbReference type="SAM" id="MobiDB-lite"/>
    </source>
</evidence>
<feature type="region of interest" description="Disordered" evidence="14">
    <location>
        <begin position="808"/>
        <end position="842"/>
    </location>
</feature>
<evidence type="ECO:0000256" key="3">
    <source>
        <dbReference type="ARBA" id="ARBA00008466"/>
    </source>
</evidence>
<comment type="cofactor">
    <cofactor evidence="1">
        <name>pyruvate</name>
        <dbReference type="ChEBI" id="CHEBI:15361"/>
    </cofactor>
</comment>
<proteinExistence type="inferred from homology"/>
<feature type="region of interest" description="Disordered" evidence="14">
    <location>
        <begin position="892"/>
        <end position="957"/>
    </location>
</feature>